<reference evidence="2" key="1">
    <citation type="journal article" date="2020" name="Nature">
        <title>Giant virus diversity and host interactions through global metagenomics.</title>
        <authorList>
            <person name="Schulz F."/>
            <person name="Roux S."/>
            <person name="Paez-Espino D."/>
            <person name="Jungbluth S."/>
            <person name="Walsh D.A."/>
            <person name="Denef V.J."/>
            <person name="McMahon K.D."/>
            <person name="Konstantinidis K.T."/>
            <person name="Eloe-Fadrosh E.A."/>
            <person name="Kyrpides N.C."/>
            <person name="Woyke T."/>
        </authorList>
    </citation>
    <scope>NUCLEOTIDE SEQUENCE</scope>
    <source>
        <strain evidence="2">GVMAG-M-3300025880-76</strain>
    </source>
</reference>
<dbReference type="EMBL" id="MN740361">
    <property type="protein sequence ID" value="QHU02685.1"/>
    <property type="molecule type" value="Genomic_DNA"/>
</dbReference>
<feature type="region of interest" description="Disordered" evidence="1">
    <location>
        <begin position="453"/>
        <end position="477"/>
    </location>
</feature>
<organism evidence="2">
    <name type="scientific">viral metagenome</name>
    <dbReference type="NCBI Taxonomy" id="1070528"/>
    <lineage>
        <taxon>unclassified sequences</taxon>
        <taxon>metagenomes</taxon>
        <taxon>organismal metagenomes</taxon>
    </lineage>
</organism>
<sequence>MPPNENGKYAFSADGIQNYFNDAIKKFNDQNVRSEGDDNDDMSFYEVNDLFGNKDYHEVLKNIPDQSVNKLWRNRLRHICTALQTTVVQFSGRNTSDIELGIFGSESPASDVDIGVSYKQNTTINDDVIKLSEVVEHFETFFVEKGYTSLDIDVEMYADYFISPKTGAPFIQMNSEIYTASLPYLLAGMLKNSIQAAYDISEDSCDIRRQIPNIKNRYSSEICNGLNTEDKFITLLGNSYKHLQNNIINVITKLGLDEPSNVKLTSIINNAFAAYPVNAIYTETPMERNLRSGNHPVPILNNYMSKNYNDSCREYYKLLDIAHGFYRNAITDTDEDTDEDKKNLLELNKAISHALVYRAESYMCAPTIYHVVYSMQAKPTPETLTVLQNLITVDGYKTSILEQLGYLSRFFRNYCVNTDGECVSEKWIKKKTKYVSRLENAVDKIQPEETPIVQGGKKTARRKRVTKKANRRKSKTGIIMSDKRKNRIFKKISTRRKFQTKNKYNRVKQKTKKKV</sequence>
<evidence type="ECO:0000256" key="1">
    <source>
        <dbReference type="SAM" id="MobiDB-lite"/>
    </source>
</evidence>
<proteinExistence type="predicted"/>
<dbReference type="AlphaFoldDB" id="A0A6C0JA44"/>
<protein>
    <submittedName>
        <fullName evidence="2">Uncharacterized protein</fullName>
    </submittedName>
</protein>
<name>A0A6C0JA44_9ZZZZ</name>
<evidence type="ECO:0000313" key="2">
    <source>
        <dbReference type="EMBL" id="QHU02685.1"/>
    </source>
</evidence>
<feature type="compositionally biased region" description="Basic residues" evidence="1">
    <location>
        <begin position="458"/>
        <end position="475"/>
    </location>
</feature>
<accession>A0A6C0JA44</accession>